<feature type="chain" id="PRO_5046578859" evidence="3">
    <location>
        <begin position="32"/>
        <end position="1209"/>
    </location>
</feature>
<comment type="caution">
    <text evidence="5">The sequence shown here is derived from an EMBL/GenBank/DDBJ whole genome shotgun (WGS) entry which is preliminary data.</text>
</comment>
<evidence type="ECO:0000256" key="3">
    <source>
        <dbReference type="SAM" id="SignalP"/>
    </source>
</evidence>
<dbReference type="PANTHER" id="PTHR43308:SF5">
    <property type="entry name" value="S-LAYER PROTEIN _ PEPTIDOGLYCAN ENDO-BETA-N-ACETYLGLUCOSAMINIDASE"/>
    <property type="match status" value="1"/>
</dbReference>
<dbReference type="InterPro" id="IPR042229">
    <property type="entry name" value="Listeria/Bacterioides_rpt_sf"/>
</dbReference>
<feature type="domain" description="SLH" evidence="4">
    <location>
        <begin position="32"/>
        <end position="95"/>
    </location>
</feature>
<evidence type="ECO:0000313" key="6">
    <source>
        <dbReference type="Proteomes" id="UP000660021"/>
    </source>
</evidence>
<name>A0ABR7HWC9_9FIRM</name>
<keyword evidence="3" id="KW-0732">Signal</keyword>
<accession>A0ABR7HWC9</accession>
<gene>
    <name evidence="5" type="ORF">H8S34_13460</name>
</gene>
<dbReference type="RefSeq" id="WP_186964267.1">
    <property type="nucleotide sequence ID" value="NZ_JACOPR010000010.1"/>
</dbReference>
<feature type="signal peptide" evidence="3">
    <location>
        <begin position="1"/>
        <end position="31"/>
    </location>
</feature>
<dbReference type="PANTHER" id="PTHR43308">
    <property type="entry name" value="OUTER MEMBRANE PROTEIN ALPHA-RELATED"/>
    <property type="match status" value="1"/>
</dbReference>
<evidence type="ECO:0000259" key="4">
    <source>
        <dbReference type="PROSITE" id="PS51272"/>
    </source>
</evidence>
<dbReference type="EMBL" id="JACOPR010000010">
    <property type="protein sequence ID" value="MBC5731827.1"/>
    <property type="molecule type" value="Genomic_DNA"/>
</dbReference>
<feature type="domain" description="SLH" evidence="4">
    <location>
        <begin position="96"/>
        <end position="159"/>
    </location>
</feature>
<keyword evidence="1" id="KW-0677">Repeat</keyword>
<dbReference type="Pfam" id="PF00395">
    <property type="entry name" value="SLH"/>
    <property type="match status" value="3"/>
</dbReference>
<dbReference type="PROSITE" id="PS51272">
    <property type="entry name" value="SLH"/>
    <property type="match status" value="3"/>
</dbReference>
<dbReference type="Proteomes" id="UP000660021">
    <property type="component" value="Unassembled WGS sequence"/>
</dbReference>
<feature type="region of interest" description="Disordered" evidence="2">
    <location>
        <begin position="223"/>
        <end position="243"/>
    </location>
</feature>
<organism evidence="5 6">
    <name type="scientific">Pseudoflavonifractor hominis</name>
    <dbReference type="NCBI Taxonomy" id="2763059"/>
    <lineage>
        <taxon>Bacteria</taxon>
        <taxon>Bacillati</taxon>
        <taxon>Bacillota</taxon>
        <taxon>Clostridia</taxon>
        <taxon>Eubacteriales</taxon>
        <taxon>Oscillospiraceae</taxon>
        <taxon>Pseudoflavonifractor</taxon>
    </lineage>
</organism>
<sequence length="1209" mass="128340">MKPQKTDLRKGLASLLTTAMLAGILPTGALAAEAVSFSDIQGHWGQQAITDVVNAGLFSGIDADTFDPDGSMTRGMFVSVLYRLSEKLDGPAPTGADASFQDVSADAWYAQAVSWAVKSGVTAGYSDTRFAPDELVTREQMCAFLIRFLNYMGYDLSGYQASGKFDDDAAISAWAKDAVYLSQALGLVKGVGGNVFNPSATATRASVAVIMDELMDKTDELVQPAKPTPTTKPSGGGGGGGGGSTTTALSGIYILRNEVDVTGAALHSGDELYTYVSPKDSVYSIRWLVGGVEKSSENVYTVSSLDVGQTITAEATGTGSYSGTVTSAATGKVVAQVNPGETDPDKSPVVVDEGAKFVNESGETIEIPADAVLSLDVTQSDEAVPEEESVKIQTAITNAYPEAEVTPELVTLDVDLSMTTEDGAEQKVHPVGETTVTLSREALGLASDADLSLYSFFASHTNKEGTEEAVPGEVVTIEGAEYIRFTLNGLSRIYIGNVPPLTVTFDTDGGTEIPSQKVKLGGYVKDVLPPVKDGWLFAGWDHDLAKENIIKDIKVTAIWVKGELAANEQLSGTWSTGVKPEEIEEPTVANGTVTIYVDPTVTYAANLSYTLAVSPVEGAVKAAVAPTAEAAMASTEYKEVSDAFPGIVAQVSDAEGKPLTSNEVLYIKWADAEGKVLGLQSARLVVRTAQDVPGDYDTQTRLETKDVNRGLGTVEYYLTGGKAGETVLPDFVGTVNGYLNSNWVDGVETYELHTYGSFYDIFQVSGSNVTEKNYTGLKIVVTPFAGETFSGVPEVSAEIYDNQTDEYETYPVSAALEDGKVVLTAAKPASEDIATVDITLTLNGVSQMLSVDFGGTSYTRKHYNTAVWSEALEILRGNEYTAVTYTGTEDVVLTEDLTLRPGQYLDLSSASLTVSARLTLEGDANQAANLSVDNGSLIVAKGGVLSTNSQSEQQNRYYNTNVNAEDGITVRSGGKVEVPQYGYLRLHSEKGGMHLDEGGSISSACMLYLDRNPESQVPNVFAGTVTISDTTSHQARVEVNDGLTLEPTARVFVEGTYARFDVYGGMTTQQGAVVESSGRVNINGRSENYGSFNVNGGSFSYQNTGYSTYNMGTITVASSARLVASGTVLVNSGSITGGGVLQCGEFNDVSSYDNGIEYVETGLDWNERTPANYDRYQFVRDPSATVDVIYFIGELSNLNDGSCDLTITK</sequence>
<protein>
    <submittedName>
        <fullName evidence="5">S-layer homology domain-containing protein</fullName>
    </submittedName>
</protein>
<feature type="compositionally biased region" description="Gly residues" evidence="2">
    <location>
        <begin position="234"/>
        <end position="243"/>
    </location>
</feature>
<dbReference type="Gene3D" id="2.60.40.4270">
    <property type="entry name" value="Listeria-Bacteroides repeat domain"/>
    <property type="match status" value="1"/>
</dbReference>
<keyword evidence="6" id="KW-1185">Reference proteome</keyword>
<proteinExistence type="predicted"/>
<evidence type="ECO:0000256" key="1">
    <source>
        <dbReference type="ARBA" id="ARBA00022737"/>
    </source>
</evidence>
<feature type="domain" description="SLH" evidence="4">
    <location>
        <begin position="162"/>
        <end position="225"/>
    </location>
</feature>
<dbReference type="InterPro" id="IPR051465">
    <property type="entry name" value="Cell_Envelope_Struct_Comp"/>
</dbReference>
<evidence type="ECO:0000256" key="2">
    <source>
        <dbReference type="SAM" id="MobiDB-lite"/>
    </source>
</evidence>
<dbReference type="InterPro" id="IPR001119">
    <property type="entry name" value="SLH_dom"/>
</dbReference>
<reference evidence="5 6" key="1">
    <citation type="submission" date="2020-08" db="EMBL/GenBank/DDBJ databases">
        <title>Genome public.</title>
        <authorList>
            <person name="Liu C."/>
            <person name="Sun Q."/>
        </authorList>
    </citation>
    <scope>NUCLEOTIDE SEQUENCE [LARGE SCALE GENOMIC DNA]</scope>
    <source>
        <strain evidence="5 6">New-38</strain>
    </source>
</reference>
<evidence type="ECO:0000313" key="5">
    <source>
        <dbReference type="EMBL" id="MBC5731827.1"/>
    </source>
</evidence>